<dbReference type="AlphaFoldDB" id="A0A5B1LFT7"/>
<organism evidence="1 2">
    <name type="scientific">Nocardioides humilatus</name>
    <dbReference type="NCBI Taxonomy" id="2607660"/>
    <lineage>
        <taxon>Bacteria</taxon>
        <taxon>Bacillati</taxon>
        <taxon>Actinomycetota</taxon>
        <taxon>Actinomycetes</taxon>
        <taxon>Propionibacteriales</taxon>
        <taxon>Nocardioidaceae</taxon>
        <taxon>Nocardioides</taxon>
    </lineage>
</organism>
<keyword evidence="2" id="KW-1185">Reference proteome</keyword>
<dbReference type="InterPro" id="IPR029052">
    <property type="entry name" value="Metallo-depent_PP-like"/>
</dbReference>
<accession>A0A5B1LFT7</accession>
<reference evidence="1 2" key="1">
    <citation type="submission" date="2019-09" db="EMBL/GenBank/DDBJ databases">
        <title>Nocardioides panacisoli sp. nov., isolated from the soil of a ginseng field.</title>
        <authorList>
            <person name="Cho C."/>
        </authorList>
    </citation>
    <scope>NUCLEOTIDE SEQUENCE [LARGE SCALE GENOMIC DNA]</scope>
    <source>
        <strain evidence="1 2">BN130099</strain>
    </source>
</reference>
<proteinExistence type="predicted"/>
<dbReference type="RefSeq" id="WP_149728539.1">
    <property type="nucleotide sequence ID" value="NZ_VUJV01000003.1"/>
</dbReference>
<name>A0A5B1LFT7_9ACTN</name>
<dbReference type="Proteomes" id="UP000325003">
    <property type="component" value="Unassembled WGS sequence"/>
</dbReference>
<dbReference type="SUPFAM" id="SSF56300">
    <property type="entry name" value="Metallo-dependent phosphatases"/>
    <property type="match status" value="1"/>
</dbReference>
<dbReference type="Gene3D" id="3.60.21.10">
    <property type="match status" value="1"/>
</dbReference>
<evidence type="ECO:0000313" key="1">
    <source>
        <dbReference type="EMBL" id="KAA1419204.1"/>
    </source>
</evidence>
<comment type="caution">
    <text evidence="1">The sequence shown here is derived from an EMBL/GenBank/DDBJ whole genome shotgun (WGS) entry which is preliminary data.</text>
</comment>
<evidence type="ECO:0000313" key="2">
    <source>
        <dbReference type="Proteomes" id="UP000325003"/>
    </source>
</evidence>
<dbReference type="EMBL" id="VUJV01000003">
    <property type="protein sequence ID" value="KAA1419204.1"/>
    <property type="molecule type" value="Genomic_DNA"/>
</dbReference>
<reference evidence="1 2" key="2">
    <citation type="submission" date="2019-09" db="EMBL/GenBank/DDBJ databases">
        <authorList>
            <person name="Jin C."/>
        </authorList>
    </citation>
    <scope>NUCLEOTIDE SEQUENCE [LARGE SCALE GENOMIC DNA]</scope>
    <source>
        <strain evidence="1 2">BN130099</strain>
    </source>
</reference>
<gene>
    <name evidence="1" type="ORF">F0U44_12190</name>
</gene>
<sequence length="325" mass="34095">METFLAVSGLRLDRAWREFDAETGVRMRAWSYELAAAVLATVAQRHIDAVVVVGGLLDRATALPTTVADAAGLLRSAGVPVIVVPGADDWLGAGSPYEYGDWSGVEVVRTPHPTPSEAAARLMCAAATAPGRTFDVRTRVDLPSGAVVVAAGVAALEWTSPHHLLTSGAELVLDETCTVIPPLVDPLGEARAVLLELSPGGVTASAITLGASPLRFDSLNLDSCPDTDDLNARLDLIAEEGLPVHVTLFGDVRERILLPGFSDWLAPPGMTLDASALQFVVAQPESEATDTADAHFLRSMAALDLPPLERHQATALGLHALAQEA</sequence>
<protein>
    <submittedName>
        <fullName evidence="1">Uncharacterized protein</fullName>
    </submittedName>
</protein>